<evidence type="ECO:0000256" key="5">
    <source>
        <dbReference type="ARBA" id="ARBA00022692"/>
    </source>
</evidence>
<feature type="domain" description="HAMP" evidence="13">
    <location>
        <begin position="298"/>
        <end position="350"/>
    </location>
</feature>
<keyword evidence="10" id="KW-0902">Two-component regulatory system</keyword>
<dbReference type="RefSeq" id="WP_161223042.1">
    <property type="nucleotide sequence ID" value="NZ_CP144906.1"/>
</dbReference>
<dbReference type="GO" id="GO:0005886">
    <property type="term" value="C:plasma membrane"/>
    <property type="evidence" value="ECO:0007669"/>
    <property type="project" value="UniProtKB-SubCell"/>
</dbReference>
<dbReference type="PANTHER" id="PTHR34220">
    <property type="entry name" value="SENSOR HISTIDINE KINASE YPDA"/>
    <property type="match status" value="1"/>
</dbReference>
<comment type="subcellular location">
    <subcellularLocation>
        <location evidence="1">Cell membrane</location>
        <topology evidence="1">Multi-pass membrane protein</topology>
    </subcellularLocation>
</comment>
<dbReference type="InterPro" id="IPR050640">
    <property type="entry name" value="Bact_2-comp_sensor_kinase"/>
</dbReference>
<keyword evidence="8" id="KW-0067">ATP-binding</keyword>
<keyword evidence="11 12" id="KW-0472">Membrane</keyword>
<evidence type="ECO:0000256" key="6">
    <source>
        <dbReference type="ARBA" id="ARBA00022741"/>
    </source>
</evidence>
<evidence type="ECO:0000256" key="4">
    <source>
        <dbReference type="ARBA" id="ARBA00022679"/>
    </source>
</evidence>
<evidence type="ECO:0000256" key="7">
    <source>
        <dbReference type="ARBA" id="ARBA00022777"/>
    </source>
</evidence>
<dbReference type="InterPro" id="IPR010559">
    <property type="entry name" value="Sig_transdc_His_kin_internal"/>
</dbReference>
<gene>
    <name evidence="14" type="ORF">CBEIBR21_01970</name>
</gene>
<protein>
    <recommendedName>
        <fullName evidence="13">HAMP domain-containing protein</fullName>
    </recommendedName>
</protein>
<accession>A0A1S9NBU5</accession>
<evidence type="ECO:0000256" key="9">
    <source>
        <dbReference type="ARBA" id="ARBA00022989"/>
    </source>
</evidence>
<evidence type="ECO:0000256" key="8">
    <source>
        <dbReference type="ARBA" id="ARBA00022840"/>
    </source>
</evidence>
<keyword evidence="6" id="KW-0547">Nucleotide-binding</keyword>
<evidence type="ECO:0000256" key="3">
    <source>
        <dbReference type="ARBA" id="ARBA00022553"/>
    </source>
</evidence>
<dbReference type="Pfam" id="PF06580">
    <property type="entry name" value="His_kinase"/>
    <property type="match status" value="1"/>
</dbReference>
<evidence type="ECO:0000313" key="15">
    <source>
        <dbReference type="Proteomes" id="UP000190959"/>
    </source>
</evidence>
<dbReference type="PANTHER" id="PTHR34220:SF11">
    <property type="entry name" value="SENSOR PROTEIN KINASE HPTS"/>
    <property type="match status" value="1"/>
</dbReference>
<dbReference type="GO" id="GO:0005524">
    <property type="term" value="F:ATP binding"/>
    <property type="evidence" value="ECO:0007669"/>
    <property type="project" value="UniProtKB-KW"/>
</dbReference>
<keyword evidence="9 12" id="KW-1133">Transmembrane helix</keyword>
<evidence type="ECO:0000313" key="14">
    <source>
        <dbReference type="EMBL" id="OOP74960.1"/>
    </source>
</evidence>
<name>A0A1S9NBU5_CLOBE</name>
<evidence type="ECO:0000256" key="12">
    <source>
        <dbReference type="SAM" id="Phobius"/>
    </source>
</evidence>
<dbReference type="GO" id="GO:0000155">
    <property type="term" value="F:phosphorelay sensor kinase activity"/>
    <property type="evidence" value="ECO:0007669"/>
    <property type="project" value="InterPro"/>
</dbReference>
<keyword evidence="4" id="KW-0808">Transferase</keyword>
<dbReference type="AlphaFoldDB" id="A0A1S9NBU5"/>
<evidence type="ECO:0000256" key="11">
    <source>
        <dbReference type="ARBA" id="ARBA00023136"/>
    </source>
</evidence>
<dbReference type="PROSITE" id="PS50885">
    <property type="entry name" value="HAMP"/>
    <property type="match status" value="1"/>
</dbReference>
<evidence type="ECO:0000259" key="13">
    <source>
        <dbReference type="PROSITE" id="PS50885"/>
    </source>
</evidence>
<dbReference type="SMART" id="SM00304">
    <property type="entry name" value="HAMP"/>
    <property type="match status" value="1"/>
</dbReference>
<evidence type="ECO:0000256" key="2">
    <source>
        <dbReference type="ARBA" id="ARBA00022475"/>
    </source>
</evidence>
<keyword evidence="3" id="KW-0597">Phosphoprotein</keyword>
<evidence type="ECO:0000256" key="10">
    <source>
        <dbReference type="ARBA" id="ARBA00023012"/>
    </source>
</evidence>
<keyword evidence="2" id="KW-1003">Cell membrane</keyword>
<dbReference type="SUPFAM" id="SSF55874">
    <property type="entry name" value="ATPase domain of HSP90 chaperone/DNA topoisomerase II/histidine kinase"/>
    <property type="match status" value="1"/>
</dbReference>
<dbReference type="CDD" id="cd06225">
    <property type="entry name" value="HAMP"/>
    <property type="match status" value="1"/>
</dbReference>
<reference evidence="14 15" key="1">
    <citation type="submission" date="2017-02" db="EMBL/GenBank/DDBJ databases">
        <title>Genome sequence of Clostridium beijerinckii Br21.</title>
        <authorList>
            <person name="Fonseca B.C."/>
            <person name="Guazzaroni M.E."/>
            <person name="Riano-Pachon D.M."/>
            <person name="Reginatto V."/>
        </authorList>
    </citation>
    <scope>NUCLEOTIDE SEQUENCE [LARGE SCALE GENOMIC DNA]</scope>
    <source>
        <strain evidence="14 15">Br21</strain>
    </source>
</reference>
<proteinExistence type="predicted"/>
<dbReference type="InterPro" id="IPR003594">
    <property type="entry name" value="HATPase_dom"/>
</dbReference>
<dbReference type="EMBL" id="MWMH01000001">
    <property type="protein sequence ID" value="OOP74960.1"/>
    <property type="molecule type" value="Genomic_DNA"/>
</dbReference>
<dbReference type="SUPFAM" id="SSF158472">
    <property type="entry name" value="HAMP domain-like"/>
    <property type="match status" value="1"/>
</dbReference>
<dbReference type="Gene3D" id="3.30.565.10">
    <property type="entry name" value="Histidine kinase-like ATPase, C-terminal domain"/>
    <property type="match status" value="1"/>
</dbReference>
<comment type="caution">
    <text evidence="14">The sequence shown here is derived from an EMBL/GenBank/DDBJ whole genome shotgun (WGS) entry which is preliminary data.</text>
</comment>
<dbReference type="Proteomes" id="UP000190959">
    <property type="component" value="Unassembled WGS sequence"/>
</dbReference>
<keyword evidence="7" id="KW-0418">Kinase</keyword>
<dbReference type="Pfam" id="PF02518">
    <property type="entry name" value="HATPase_c"/>
    <property type="match status" value="1"/>
</dbReference>
<organism evidence="14 15">
    <name type="scientific">Clostridium beijerinckii</name>
    <name type="common">Clostridium MP</name>
    <dbReference type="NCBI Taxonomy" id="1520"/>
    <lineage>
        <taxon>Bacteria</taxon>
        <taxon>Bacillati</taxon>
        <taxon>Bacillota</taxon>
        <taxon>Clostridia</taxon>
        <taxon>Eubacteriales</taxon>
        <taxon>Clostridiaceae</taxon>
        <taxon>Clostridium</taxon>
    </lineage>
</organism>
<feature type="transmembrane region" description="Helical" evidence="12">
    <location>
        <begin position="271"/>
        <end position="293"/>
    </location>
</feature>
<sequence length="568" mass="65639">MVKCIKSFRKTIKLLFLKYTFIPILILFLLFTIFIVAITKINIIINTKQAGDNISQKISEVYKNYYEQINMMASSENVINYINTHSNTNLIYDDYYKFNNNQKVKGILSIIDTNDVFVLSTTDCDANISRSIINNIIPKLNRNPNDVLSEINILAYQYNKNTTYTFAKAVKSNEKVIGYLVYQLYEEDFSKLLFENNNQLAVITDRHNRIISTNNTSLKGLMNKFIPQYIEDNENYVNISGNKYYIVKDKIYDAPIYIYTLNGFTIKNDIFIIYFSFIILVSIVLLILINYLANKMSASNTESIDKLIYSVNELKHGNMNSYVNINSRDEFEILANEFNIMLDTLHDLMKKNEELLSLNYASEVNLLQSQFNPHFIFNILSTLRYSIFIDPKESENIIMGLSRLLRYSIDSSSQKVILANDLCYIKDYLELNKFRFKEKLEYNINISAKAKTALIPKLLLQTFVENSIKYGYKDKEYIVINITGDILNKKLILELTDNGSGITQEQLNNIMSVLNNPNNTSNHIGLYNAYRRLVLLYGDNQSFKIKSTVGIGTSIKLTIPYEKGNSDV</sequence>
<dbReference type="InterPro" id="IPR036890">
    <property type="entry name" value="HATPase_C_sf"/>
</dbReference>
<evidence type="ECO:0000256" key="1">
    <source>
        <dbReference type="ARBA" id="ARBA00004651"/>
    </source>
</evidence>
<keyword evidence="5 12" id="KW-0812">Transmembrane</keyword>
<dbReference type="InterPro" id="IPR003660">
    <property type="entry name" value="HAMP_dom"/>
</dbReference>
<feature type="transmembrane region" description="Helical" evidence="12">
    <location>
        <begin position="21"/>
        <end position="39"/>
    </location>
</feature>
<dbReference type="Gene3D" id="6.10.340.10">
    <property type="match status" value="1"/>
</dbReference>